<dbReference type="SUPFAM" id="SSF55729">
    <property type="entry name" value="Acyl-CoA N-acyltransferases (Nat)"/>
    <property type="match status" value="1"/>
</dbReference>
<dbReference type="RefSeq" id="WP_345074817.1">
    <property type="nucleotide sequence ID" value="NZ_BAABDJ010000039.1"/>
</dbReference>
<evidence type="ECO:0000256" key="2">
    <source>
        <dbReference type="ARBA" id="ARBA00023315"/>
    </source>
</evidence>
<proteinExistence type="predicted"/>
<dbReference type="EMBL" id="BAABDJ010000039">
    <property type="protein sequence ID" value="GAA4018310.1"/>
    <property type="molecule type" value="Genomic_DNA"/>
</dbReference>
<keyword evidence="3" id="KW-0472">Membrane</keyword>
<keyword evidence="3" id="KW-1133">Transmembrane helix</keyword>
<evidence type="ECO:0000256" key="3">
    <source>
        <dbReference type="SAM" id="Phobius"/>
    </source>
</evidence>
<accession>A0ABP7SYE2</accession>
<keyword evidence="2" id="KW-0012">Acyltransferase</keyword>
<dbReference type="InterPro" id="IPR000182">
    <property type="entry name" value="GNAT_dom"/>
</dbReference>
<dbReference type="CDD" id="cd04301">
    <property type="entry name" value="NAT_SF"/>
    <property type="match status" value="1"/>
</dbReference>
<evidence type="ECO:0000259" key="4">
    <source>
        <dbReference type="PROSITE" id="PS51186"/>
    </source>
</evidence>
<keyword evidence="6" id="KW-1185">Reference proteome</keyword>
<evidence type="ECO:0000256" key="1">
    <source>
        <dbReference type="ARBA" id="ARBA00022679"/>
    </source>
</evidence>
<dbReference type="Pfam" id="PF00583">
    <property type="entry name" value="Acetyltransf_1"/>
    <property type="match status" value="1"/>
</dbReference>
<comment type="caution">
    <text evidence="5">The sequence shown here is derived from an EMBL/GenBank/DDBJ whole genome shotgun (WGS) entry which is preliminary data.</text>
</comment>
<dbReference type="Gene3D" id="3.40.630.30">
    <property type="match status" value="1"/>
</dbReference>
<dbReference type="InterPro" id="IPR016181">
    <property type="entry name" value="Acyl_CoA_acyltransferase"/>
</dbReference>
<evidence type="ECO:0000313" key="5">
    <source>
        <dbReference type="EMBL" id="GAA4018310.1"/>
    </source>
</evidence>
<feature type="transmembrane region" description="Helical" evidence="3">
    <location>
        <begin position="20"/>
        <end position="42"/>
    </location>
</feature>
<gene>
    <name evidence="5" type="ORF">GCM10022408_35080</name>
</gene>
<evidence type="ECO:0000313" key="6">
    <source>
        <dbReference type="Proteomes" id="UP001500567"/>
    </source>
</evidence>
<dbReference type="PANTHER" id="PTHR43877">
    <property type="entry name" value="AMINOALKYLPHOSPHONATE N-ACETYLTRANSFERASE-RELATED-RELATED"/>
    <property type="match status" value="1"/>
</dbReference>
<dbReference type="PROSITE" id="PS51186">
    <property type="entry name" value="GNAT"/>
    <property type="match status" value="1"/>
</dbReference>
<feature type="domain" description="N-acetyltransferase" evidence="4">
    <location>
        <begin position="100"/>
        <end position="246"/>
    </location>
</feature>
<reference evidence="6" key="1">
    <citation type="journal article" date="2019" name="Int. J. Syst. Evol. Microbiol.">
        <title>The Global Catalogue of Microorganisms (GCM) 10K type strain sequencing project: providing services to taxonomists for standard genome sequencing and annotation.</title>
        <authorList>
            <consortium name="The Broad Institute Genomics Platform"/>
            <consortium name="The Broad Institute Genome Sequencing Center for Infectious Disease"/>
            <person name="Wu L."/>
            <person name="Ma J."/>
        </authorList>
    </citation>
    <scope>NUCLEOTIDE SEQUENCE [LARGE SCALE GENOMIC DNA]</scope>
    <source>
        <strain evidence="6">JCM 17224</strain>
    </source>
</reference>
<sequence>MSTTTREDPLLHLLPWDTKFLGFGTGQLTAHGLSAAGLHTLLQTARRRHWRLLYWAVDPRDVVSVASAQQQGAFLADEKVIYQYSVPVQVPDDTLSAGVVPLIHLTPAVVQLAQLSGEFSRFRRDPNFAAGVFEALYAQWIANAIAGANGQQAYGHVGISAAAPAGLVTLAYTLPNAAIGLLAVQLSARGQGIGNQLLAACYRQLIKRQIPVLTVTTQAANTVACAFYEQRGFVEVKRQYQFHLWL</sequence>
<keyword evidence="3" id="KW-0812">Transmembrane</keyword>
<dbReference type="InterPro" id="IPR050832">
    <property type="entry name" value="Bact_Acetyltransf"/>
</dbReference>
<protein>
    <recommendedName>
        <fullName evidence="4">N-acetyltransferase domain-containing protein</fullName>
    </recommendedName>
</protein>
<dbReference type="Proteomes" id="UP001500567">
    <property type="component" value="Unassembled WGS sequence"/>
</dbReference>
<name>A0ABP7SYE2_9BACT</name>
<organism evidence="5 6">
    <name type="scientific">Hymenobacter fastidiosus</name>
    <dbReference type="NCBI Taxonomy" id="486264"/>
    <lineage>
        <taxon>Bacteria</taxon>
        <taxon>Pseudomonadati</taxon>
        <taxon>Bacteroidota</taxon>
        <taxon>Cytophagia</taxon>
        <taxon>Cytophagales</taxon>
        <taxon>Hymenobacteraceae</taxon>
        <taxon>Hymenobacter</taxon>
    </lineage>
</organism>
<keyword evidence="1" id="KW-0808">Transferase</keyword>
<dbReference type="PANTHER" id="PTHR43877:SF2">
    <property type="entry name" value="AMINOALKYLPHOSPHONATE N-ACETYLTRANSFERASE-RELATED"/>
    <property type="match status" value="1"/>
</dbReference>